<name>A0AAW0C9T1_9AGAR</name>
<evidence type="ECO:0000313" key="1">
    <source>
        <dbReference type="EMBL" id="KAK7035841.1"/>
    </source>
</evidence>
<proteinExistence type="predicted"/>
<evidence type="ECO:0000313" key="2">
    <source>
        <dbReference type="Proteomes" id="UP001362999"/>
    </source>
</evidence>
<reference evidence="1 2" key="1">
    <citation type="journal article" date="2024" name="J Genomics">
        <title>Draft genome sequencing and assembly of Favolaschia claudopus CIRM-BRFM 2984 isolated from oak limbs.</title>
        <authorList>
            <person name="Navarro D."/>
            <person name="Drula E."/>
            <person name="Chaduli D."/>
            <person name="Cazenave R."/>
            <person name="Ahrendt S."/>
            <person name="Wang J."/>
            <person name="Lipzen A."/>
            <person name="Daum C."/>
            <person name="Barry K."/>
            <person name="Grigoriev I.V."/>
            <person name="Favel A."/>
            <person name="Rosso M.N."/>
            <person name="Martin F."/>
        </authorList>
    </citation>
    <scope>NUCLEOTIDE SEQUENCE [LARGE SCALE GENOMIC DNA]</scope>
    <source>
        <strain evidence="1 2">CIRM-BRFM 2984</strain>
    </source>
</reference>
<comment type="caution">
    <text evidence="1">The sequence shown here is derived from an EMBL/GenBank/DDBJ whole genome shotgun (WGS) entry which is preliminary data.</text>
</comment>
<dbReference type="Proteomes" id="UP001362999">
    <property type="component" value="Unassembled WGS sequence"/>
</dbReference>
<dbReference type="EMBL" id="JAWWNJ010000019">
    <property type="protein sequence ID" value="KAK7035841.1"/>
    <property type="molecule type" value="Genomic_DNA"/>
</dbReference>
<organism evidence="1 2">
    <name type="scientific">Favolaschia claudopus</name>
    <dbReference type="NCBI Taxonomy" id="2862362"/>
    <lineage>
        <taxon>Eukaryota</taxon>
        <taxon>Fungi</taxon>
        <taxon>Dikarya</taxon>
        <taxon>Basidiomycota</taxon>
        <taxon>Agaricomycotina</taxon>
        <taxon>Agaricomycetes</taxon>
        <taxon>Agaricomycetidae</taxon>
        <taxon>Agaricales</taxon>
        <taxon>Marasmiineae</taxon>
        <taxon>Mycenaceae</taxon>
        <taxon>Favolaschia</taxon>
    </lineage>
</organism>
<dbReference type="AlphaFoldDB" id="A0AAW0C9T1"/>
<gene>
    <name evidence="1" type="ORF">R3P38DRAFT_2909308</name>
</gene>
<protein>
    <submittedName>
        <fullName evidence="1">F-box domain-containing protein</fullName>
    </submittedName>
</protein>
<keyword evidence="2" id="KW-1185">Reference proteome</keyword>
<accession>A0AAW0C9T1</accession>
<sequence>MPSAVATDRAHMLELESQICGLEDTLAALKIELLTVKTRLDAVKYPVFVTLPNELVAEILVHCLPPYPDQPPLVGPSSPIPLTHICSRWREIALNTPLLWRAVYLSIPACVPSNLQNIWLSRSGDYPISIMLVDQSTRGGDELIAAILPYRARWEYVSLYMDMVHRPTLQGSMPLLRKLSVIAADFDGCLDFSDAPPTSLAVLPWTQLTSMRLHIIRYQRCLHYLRMTTNLVHCELSLSNRLDDEDDVREHPVTLPLLESLTIRHEDDEINDCLSYFILPKLSRLIADRGEHLCIEGAQADDSYRTALPSVKNLVFAKRYKSEEALGIESEWK</sequence>